<keyword evidence="1" id="KW-0812">Transmembrane</keyword>
<dbReference type="EMBL" id="CAXLJM020000093">
    <property type="protein sequence ID" value="CAL8132810.1"/>
    <property type="molecule type" value="Genomic_DNA"/>
</dbReference>
<organism evidence="2 3">
    <name type="scientific">Orchesella dallaii</name>
    <dbReference type="NCBI Taxonomy" id="48710"/>
    <lineage>
        <taxon>Eukaryota</taxon>
        <taxon>Metazoa</taxon>
        <taxon>Ecdysozoa</taxon>
        <taxon>Arthropoda</taxon>
        <taxon>Hexapoda</taxon>
        <taxon>Collembola</taxon>
        <taxon>Entomobryomorpha</taxon>
        <taxon>Entomobryoidea</taxon>
        <taxon>Orchesellidae</taxon>
        <taxon>Orchesellinae</taxon>
        <taxon>Orchesella</taxon>
    </lineage>
</organism>
<keyword evidence="3" id="KW-1185">Reference proteome</keyword>
<feature type="transmembrane region" description="Helical" evidence="1">
    <location>
        <begin position="375"/>
        <end position="398"/>
    </location>
</feature>
<sequence length="417" mass="48237">MGIEFEATTFLISNSINPTVISGDQNEIHFITCAPISKPTYISLIGYVSAFRLNTWLVILVSLALTVITWNLVQHKQLNKTNRASVMVFYNLLVAQGTSSINTCKWLTGAWVLAGLFLTYNYQGNNIDQLTSPLTPKKMETFEEIFSNNLTVFSLPDEYELYLMYARMNVNIIDYFDALMAFYDDRTISDHYLRKQLNVTEIDAKKRLKTILKSPVNDTEAKTMLDFDYYIQQLSKCGHDVFMDKLLTVNRMHYQLRKSVEVKTKDIAISKKPYGRFYERWSTGGLSIPTEYYEVRFLSLIHSGLVKLWNDWKYRVDTWNETVNQARLPEVAKVKALSTDDNIVVVFYLHILCLVFSIVPLLFECRKYLLSKAFSLISSIFALIAFVGNVCIIPFIVFMDCFQVVFMHLIRTLHQGR</sequence>
<feature type="transmembrane region" description="Helical" evidence="1">
    <location>
        <begin position="53"/>
        <end position="73"/>
    </location>
</feature>
<gene>
    <name evidence="2" type="ORF">ODALV1_LOCUS24773</name>
</gene>
<proteinExistence type="predicted"/>
<evidence type="ECO:0000256" key="1">
    <source>
        <dbReference type="SAM" id="Phobius"/>
    </source>
</evidence>
<name>A0ABP1RQA8_9HEXA</name>
<feature type="transmembrane region" description="Helical" evidence="1">
    <location>
        <begin position="343"/>
        <end position="363"/>
    </location>
</feature>
<evidence type="ECO:0000313" key="2">
    <source>
        <dbReference type="EMBL" id="CAL8132810.1"/>
    </source>
</evidence>
<accession>A0ABP1RQA8</accession>
<dbReference type="Proteomes" id="UP001642540">
    <property type="component" value="Unassembled WGS sequence"/>
</dbReference>
<keyword evidence="1" id="KW-1133">Transmembrane helix</keyword>
<evidence type="ECO:0000313" key="3">
    <source>
        <dbReference type="Proteomes" id="UP001642540"/>
    </source>
</evidence>
<protein>
    <submittedName>
        <fullName evidence="2">Uncharacterized protein</fullName>
    </submittedName>
</protein>
<keyword evidence="1" id="KW-0472">Membrane</keyword>
<reference evidence="2 3" key="1">
    <citation type="submission" date="2024-08" db="EMBL/GenBank/DDBJ databases">
        <authorList>
            <person name="Cucini C."/>
            <person name="Frati F."/>
        </authorList>
    </citation>
    <scope>NUCLEOTIDE SEQUENCE [LARGE SCALE GENOMIC DNA]</scope>
</reference>
<comment type="caution">
    <text evidence="2">The sequence shown here is derived from an EMBL/GenBank/DDBJ whole genome shotgun (WGS) entry which is preliminary data.</text>
</comment>